<evidence type="ECO:0000313" key="3">
    <source>
        <dbReference type="Proteomes" id="UP000197361"/>
    </source>
</evidence>
<accession>A0A246JRU3</accession>
<organism evidence="2 3">
    <name type="scientific">Sphingopyxis bauzanensis</name>
    <dbReference type="NCBI Taxonomy" id="651663"/>
    <lineage>
        <taxon>Bacteria</taxon>
        <taxon>Pseudomonadati</taxon>
        <taxon>Pseudomonadota</taxon>
        <taxon>Alphaproteobacteria</taxon>
        <taxon>Sphingomonadales</taxon>
        <taxon>Sphingomonadaceae</taxon>
        <taxon>Sphingopyxis</taxon>
    </lineage>
</organism>
<proteinExistence type="predicted"/>
<feature type="region of interest" description="Disordered" evidence="1">
    <location>
        <begin position="1"/>
        <end position="25"/>
    </location>
</feature>
<dbReference type="RefSeq" id="WP_088441839.1">
    <property type="nucleotide sequence ID" value="NZ_BMMC01000002.1"/>
</dbReference>
<comment type="caution">
    <text evidence="2">The sequence shown here is derived from an EMBL/GenBank/DDBJ whole genome shotgun (WGS) entry which is preliminary data.</text>
</comment>
<reference evidence="2 3" key="1">
    <citation type="journal article" date="2010" name="Int. J. Syst. Evol. Microbiol.">
        <title>Sphingopyxis bauzanensis sp. nov., a psychrophilic bacterium isolated from soil.</title>
        <authorList>
            <person name="Zhang D.C."/>
            <person name="Liu H.C."/>
            <person name="Xin Y.H."/>
            <person name="Zhou Y.G."/>
            <person name="Schinner F."/>
            <person name="Margesin R."/>
        </authorList>
    </citation>
    <scope>NUCLEOTIDE SEQUENCE [LARGE SCALE GENOMIC DNA]</scope>
    <source>
        <strain evidence="2 3">DSM 22271</strain>
    </source>
</reference>
<dbReference type="EMBL" id="NISK01000003">
    <property type="protein sequence ID" value="OWQ95737.1"/>
    <property type="molecule type" value="Genomic_DNA"/>
</dbReference>
<name>A0A246JRU3_9SPHN</name>
<dbReference type="OrthoDB" id="7595882at2"/>
<protein>
    <submittedName>
        <fullName evidence="2">Uncharacterized protein</fullName>
    </submittedName>
</protein>
<evidence type="ECO:0000313" key="2">
    <source>
        <dbReference type="EMBL" id="OWQ95737.1"/>
    </source>
</evidence>
<evidence type="ECO:0000256" key="1">
    <source>
        <dbReference type="SAM" id="MobiDB-lite"/>
    </source>
</evidence>
<keyword evidence="3" id="KW-1185">Reference proteome</keyword>
<dbReference type="Proteomes" id="UP000197361">
    <property type="component" value="Unassembled WGS sequence"/>
</dbReference>
<gene>
    <name evidence="2" type="ORF">CDQ92_13220</name>
</gene>
<dbReference type="AlphaFoldDB" id="A0A246JRU3"/>
<sequence>MSEPNKIEGDNLSNRGRGRPKGSVNKVTAEAKNVIAEAAAALGGKDRLVAWAKEAPENEKAFWSTVYPKLLPLQVTGEGGGAFKAITEIRLVSG</sequence>